<dbReference type="KEGG" id="lle:AYR59_04535"/>
<evidence type="ECO:0000256" key="1">
    <source>
        <dbReference type="SAM" id="Coils"/>
    </source>
</evidence>
<keyword evidence="1" id="KW-0175">Coiled coil</keyword>
<dbReference type="InterPro" id="IPR009951">
    <property type="entry name" value="Host-nuc_inhib_Gam"/>
</dbReference>
<dbReference type="Pfam" id="PF07352">
    <property type="entry name" value="Phage_Mu_Gam"/>
    <property type="match status" value="1"/>
</dbReference>
<reference evidence="2 3" key="1">
    <citation type="submission" date="2016-03" db="EMBL/GenBank/DDBJ databases">
        <title>Pediococcus and Lactobacillus from brewery environment - whole genome sequencing and assembly.</title>
        <authorList>
            <person name="Behr J."/>
            <person name="Geissler A.J."/>
            <person name="Vogel R.F."/>
        </authorList>
    </citation>
    <scope>NUCLEOTIDE SEQUENCE [LARGE SCALE GENOMIC DNA]</scope>
    <source>
        <strain evidence="2 3">TMW 1.481</strain>
    </source>
</reference>
<dbReference type="RefSeq" id="WP_065868687.1">
    <property type="nucleotide sequence ID" value="NZ_CP014907.1"/>
</dbReference>
<accession>A0AB33BJC8</accession>
<dbReference type="EMBL" id="CP014907">
    <property type="protein sequence ID" value="ANZ59320.1"/>
    <property type="molecule type" value="Genomic_DNA"/>
</dbReference>
<protein>
    <recommendedName>
        <fullName evidence="4">Phage protein</fullName>
    </recommendedName>
</protein>
<dbReference type="AlphaFoldDB" id="A0AB33BJC8"/>
<evidence type="ECO:0000313" key="2">
    <source>
        <dbReference type="EMBL" id="ANZ59320.1"/>
    </source>
</evidence>
<dbReference type="Proteomes" id="UP000093346">
    <property type="component" value="Chromosome"/>
</dbReference>
<gene>
    <name evidence="2" type="ORF">AYR59_04535</name>
</gene>
<name>A0AB33BJC8_9LACO</name>
<feature type="coiled-coil region" evidence="1">
    <location>
        <begin position="16"/>
        <end position="50"/>
    </location>
</feature>
<organism evidence="2 3">
    <name type="scientific">Fructilactobacillus lindneri</name>
    <dbReference type="NCBI Taxonomy" id="53444"/>
    <lineage>
        <taxon>Bacteria</taxon>
        <taxon>Bacillati</taxon>
        <taxon>Bacillota</taxon>
        <taxon>Bacilli</taxon>
        <taxon>Lactobacillales</taxon>
        <taxon>Lactobacillaceae</taxon>
        <taxon>Fructilactobacillus</taxon>
    </lineage>
</organism>
<evidence type="ECO:0000313" key="3">
    <source>
        <dbReference type="Proteomes" id="UP000093346"/>
    </source>
</evidence>
<sequence>MTDLKITNDEEAMTFVEKYKAAKESAKKEISESEEKVKKWNKQNEDWFKKIKINNEAKVDFYKSQLDAYAMTLPQKRLDLPNILITHGTKQVINYPKDKAKLLEIAKKYSPDAIKTEEKVNWSDIKKNLVFSKTGQAISKNGEVVEDIDAWKEEKTNITIR</sequence>
<proteinExistence type="predicted"/>
<evidence type="ECO:0008006" key="4">
    <source>
        <dbReference type="Google" id="ProtNLM"/>
    </source>
</evidence>